<dbReference type="SUPFAM" id="SSF52151">
    <property type="entry name" value="FabD/lysophospholipase-like"/>
    <property type="match status" value="1"/>
</dbReference>
<dbReference type="SUPFAM" id="SSF55048">
    <property type="entry name" value="Probable ACP-binding domain of malonyl-CoA ACP transacylase"/>
    <property type="match status" value="1"/>
</dbReference>
<dbReference type="Gene3D" id="3.90.1150.10">
    <property type="entry name" value="Aspartate Aminotransferase, domain 1"/>
    <property type="match status" value="1"/>
</dbReference>
<dbReference type="InterPro" id="IPR020845">
    <property type="entry name" value="AMP-binding_CS"/>
</dbReference>
<dbReference type="InterPro" id="IPR020806">
    <property type="entry name" value="PKS_PP-bd"/>
</dbReference>
<comment type="similarity">
    <text evidence="7">In the C-terminal section; belongs to the NRP synthetase family.</text>
</comment>
<dbReference type="UniPathway" id="UPA00094"/>
<dbReference type="Pfam" id="PF13193">
    <property type="entry name" value="AMP-binding_C"/>
    <property type="match status" value="1"/>
</dbReference>
<dbReference type="Proteomes" id="UP000198862">
    <property type="component" value="Unassembled WGS sequence"/>
</dbReference>
<evidence type="ECO:0000256" key="6">
    <source>
        <dbReference type="ARBA" id="ARBA00022898"/>
    </source>
</evidence>
<comment type="pathway">
    <text evidence="2">Lipid metabolism; fatty acid biosynthesis.</text>
</comment>
<evidence type="ECO:0000256" key="5">
    <source>
        <dbReference type="ARBA" id="ARBA00022679"/>
    </source>
</evidence>
<keyword evidence="12" id="KW-1185">Reference proteome</keyword>
<dbReference type="GO" id="GO:0044550">
    <property type="term" value="P:secondary metabolite biosynthetic process"/>
    <property type="evidence" value="ECO:0007669"/>
    <property type="project" value="TreeGrafter"/>
</dbReference>
<dbReference type="InterPro" id="IPR042099">
    <property type="entry name" value="ANL_N_sf"/>
</dbReference>
<dbReference type="Pfam" id="PF00109">
    <property type="entry name" value="ketoacyl-synt"/>
    <property type="match status" value="1"/>
</dbReference>
<feature type="domain" description="Carrier" evidence="9">
    <location>
        <begin position="2690"/>
        <end position="2765"/>
    </location>
</feature>
<evidence type="ECO:0000256" key="7">
    <source>
        <dbReference type="ARBA" id="ARBA00029443"/>
    </source>
</evidence>
<dbReference type="GO" id="GO:0006633">
    <property type="term" value="P:fatty acid biosynthetic process"/>
    <property type="evidence" value="ECO:0007669"/>
    <property type="project" value="UniProtKB-UniPathway"/>
</dbReference>
<evidence type="ECO:0000256" key="4">
    <source>
        <dbReference type="ARBA" id="ARBA00022553"/>
    </source>
</evidence>
<dbReference type="InterPro" id="IPR005814">
    <property type="entry name" value="Aminotrans_3"/>
</dbReference>
<feature type="domain" description="Carrier" evidence="9">
    <location>
        <begin position="4208"/>
        <end position="4283"/>
    </location>
</feature>
<dbReference type="OrthoDB" id="9757559at2"/>
<dbReference type="PROSITE" id="PS50075">
    <property type="entry name" value="CARRIER"/>
    <property type="match status" value="3"/>
</dbReference>
<keyword evidence="3" id="KW-0596">Phosphopantetheine</keyword>
<sequence length="4786" mass="535198">MMKYADMTGAKNLMAALSNHQDSNKDIEFILSAKESQVTDYRLFYCHVLAVHQQLLNAGLQAGDELVLVTDDVAFFTVLFWAALSAGITPVPLAFPNSDSAAEKLQSVWGQLASPWLTSDKPLDDVLARYVPDFSRTIASRIIHNIDLHKTDHSNELDIYDADPDDIAFIQFSSGSTGSPKGVVVTHKMLLADCAGIVAANNIDNADRFFSWLPLSHDFGIIYYMILPVIYGLPFCLMSTKLFARHPVLWLDKMNQTRATATGAPNYAFEHVMKMFKPEAGKNWDLSCLKVVLNGAEPIDLAICQRFNACFGKYGLSPTALTPAYGLAEGTLVVTTIPLDEEVIGYSFDRNQLKVGDFVKEDPQGSYFADNGFPLNCVDVRISDDTCQEFDNNRVGSIQIRGESVTHGYYRDPDRIKQSLTSDGWLETGDLGFLRKGRLIVTGRSKDLIIVNGVNYYPQDIENICTLLPSLGLNKVVACSVSSQGSEKFALFLLFRQSSAQFLPLIKDVEELLIRELGIKPDYCLPIKKIPKTTSGKLRRFDLVRQFNDGQFNNVIKQLHEEKQQSDYHPLKRALLNGDQYATLDALLNLVLPLSHQQELPIDIPLMELGFKSVHITEVMFRINDVMQRDWPISFLFDFSTLNEMAEGLIFLVAEELKQDPKQTITNSKMHDAIQKNIGIIGIGCQFPGNADGVDAFWQLLNQQTELVNEAPPQRWQINAKNLNSYPGLNKGYFINDPWLFDHRFFNISPLEAQAMDPQQRRLLECSWQAFEDAGIDPKQWKNKKVGVFLGLSNIDYDKINPRSPNPDDLNGYAITGSAASIAAGRIAYFYGFNGPVMTIDTACSSSLVAVHHAIGALQRGECELALVGGTNLMLDEATTAALVSMKALSPTGQSKAFSQDADGYGRGEGCAVVVLKRLQDAQNNNDKVWALIKGSAINHDGASNGLTAPSSQAQQALLHDALENADCKPQEIDFIETHGTGTPLGDPIEVNALNKVYQKREIPLMLGSVKSNIGHLEAAAGIAGLVKSALALHYRLLPASLHAKELNNHIDWQSMALRVATSHQMLNADICHGGVSAFGLSGTNSHVILSSYKKPIKDEDILKTDSVDKQYLTLSAQDPEAFNMLVDNWQHVINEQNETQLINLCIGASTQRTHLCYRKRLKANNKLELQAQLEKAKNARLKACNTDNRVVFVFPGQGSQYPEMAAELYQKETYFRQTIEHMAHILDPVLPYGLVQLLTSDQDEAVLGNTEITQPLLVAFEVALAKLWQYWGVEPTACIGHSIGELAAAVISESLSVEAGLLLAAERGRILASLPKGGAMAAVMSDVETVQLHIDKFSDGKVLAIAAHNDPNNVTLSGSESQLLLCLEKLTESGIKTRRLSVSHAFHSPFMAAAESDFSIALNKVQFKSPKYHILSTVTGERLTSEQWKNPNYWIDQLTHPVLFHEAVMALKADNRYQCIEISARPSLISCGRRCQPEANWIGSLSLQEPLNTLNDSMSLLYEAGIDFNWQHYYPQNAISRLSLPNYPFQPHSHKPKNLNIQMQESKVSEPQNHVQTMKLHSDNNRLANQVYDLISSISGLPVERLDGDANWFSLGLDSLVIVQIQQAIVKRFAIDIPYTMLMAELDTVNKLLARLIQEIPEVVEEVTPEVANNIANVNTSNENTNNELNTLFEQQIQAMSSLFEKQLSILPNSHVSMNTSTNRVDKQEVKLSKAIVKPGKEIKGLFQSIKTEKGAELNLVQQQHLTLLTQEYTHQTAASKQYVAKHRKHYANSRSIIGFKPETKELAYPIHVNKAKGVQLWDLDGNQYIDITMGFGSILFGHNPDFIRDAIAAELDRGAAVGPQSLLPARVAQKLCAMTRTDRAAFFTTGTEAIMVAVRIARTVTVRKKIVIFQGAFHGSFDSVLASGWVEADGPVTVPLTDGTTQGMIDDTIVLKYGEPDSLEIIKQYADEIAAVLIEPVQSRDPALQPIEFVKSLRSLTNDKDITLICDDMIIGFRYAPDGCQSWLGIEPDLLTYGKVIGGGQPIGVLAGKKRFMDAVDGGNWEYGDDSVPGTRAAFVAGTYNNHPVAMAAAEAVLDRLHQAGPQLQQQLNLRTENMCQQLNLWFELYQLPFKIVWFGSLFRFEFGDKAELLNFHLLKNGLYVWEGRNCFLGEAHNDEDIIQIVAIIKRSVWEMISGGWLGGKSCDNQLTKMPLSQGQKAMRYMLLAKPEMASAYTEMMIYKFDHSLDHDLLEQAWAVLLQRHEVLRVISLNEHHQVIAASINSVISHFSLENDDVEQAKKELLQQAYNLNTGPFWRLQLIDTPNGSHFLMSFSHMIVDGWSMGILAMELAKVYQGLLQGFNVDLPHVISYRQFIAKQCWQQVNDITADVNYDAENTQEPLYLTGDGALYAPRSDIGYRLQHKSWDLLYDSVKAFSKEHACSPASILLSAWVLLLNRISLRDDIVVGIPTAGHSDMGSGHMVGYASTVNPLLIEIQPEQTLKILVHKTAKALLQVQTNPSHFGSLPVTNLFNIDRGVNLDFGQQPQWERVPVNIVKQDLFLNILEFNDKAVIDFDVRSDLASKALAHAWLGQYLKIVSIICTNPDKILNTLVSDISPAQPAVVDQSGMPLFKKTLIECLHSNDKTSLSLESYQGALALRVPNKSHRLASITTLAVELAHKVASKFQPKYLIIDGESVYKLIQNKLAPSNAPELALARLWATELGIELPGVNQSFISLGGNSLTALTIINRMQTELDINVSINEFLSNDSITQLLALSSIKFDSTEYSQCNLIEPRTDKQVLSTSNSQKGLLTLQAIEPNSIAYNIGFTLNLGRHISLGQLINSLTLLVARHQSLACYFVDYQVCTLWSKKLDALVTEMELTTEELAQTDEQYEVERIFYLDQQLPWRVRLQQLPQSSRLVITMHHVISDVWSVEVFTQELLSLLQAQVFNYPAQLPELKIQYCDYVAAMQAHQLKTEFEKGLLSYVHSLEPLPEAVDLVPDKPRQNTRCREGNSQFKQLTPELSQKLYQLSTELGHSLYAISMAAVGALVNQQTGAEEMVLGTVSAQRNNPELAHLIGFFVNTLAVKLKVAGNISTIDLIDHSAQQINHALQYSDLPIEQIIDRLNLPRIQNRQHLLDIVLVMDERQELNNIAQSFNATIKEVPVKFNQFDFTLYMSMDPQGIVLHALYNTGLYSASRIDALLAALETIFETFVNHSDKSINMGHQAQSNALSASQKQIYNLTAQQKRLWFVDAFENGYLYESGPVYYNMPLQLRLNQHPDISLLQQVFDGLVMQQPLLQSNIVIDNTCAEHEMFWHMHRAGKRLVPIYYIDESCEAPLSTLSKYNFKPFDLACDCLLRLALATLQDGSAILQLTCHHIIADKSALRRFMQQLLLAYQGAVNGTDQPINTLDEKAFFTELTNYSALNKQSSTQQNYWKNQLQGITALQLPEDIRRKAVHIYEGEQINLSLTGLPSLAHTLGCDEKTLSLTLFHCLLNRYSRQQDIVTGVVCPYQENTSGLAALDNLVVIRSKVEAQKSLSDFVKELEFLLAQASNNRNVLFDDLVLAINPKNDMSRTALFDVLYIFEDQCLNEQEIGGGNREILSAEGWGKYDIVLVVAKSHSGSNQISLCFNKTIYQTSSMNSLLNNFQALIDNAAMGLQNNKAVECGQLCLITQAQQQVKLNQCNISVDYPIDESLVSAFTKTVKQYPQKIALSDGEQKLTFTELDQLSTALAKHLKVAGVGCETLVALYMDRGITQPICLLAILKAGGAYLVLDKKQPLTRLQQVACDAGVDYLLTDKSADEQALSITNRLFVDSQYLDEPRLDSIWCDLPEVNLPKVKADQLAYMIYTSGSTGIPKGVQIEHKNVIQLILNEQMPLEFSAQDNWSLFHSCAFDFSVWEIFTPWLTGGKVQNVPLDIAVDSAQFLNLILTQQITILNQTPGAFYALLKQLEDRQWPELPLRMVIFGGEALQPSRLSAFIEHYPEVKLVNMYGITETTVHVTYHILSPADCEVGLSNIGKPLPGYQVLLVDEQLKPCPVGVPGEMLISGSGVSRGYFNRPELNKQAFIALDGINATVFRSGDLARYLPDGKLIYMGRIDQQVQFRGFRIELGEIEQVLLKHPLIKDVAIKLHANGEQDDNKNEYLVAWLVFENEQETLIYEQIVSFLGDRLPEYMIPQMYFSLDKIPLNTNGKVDRKLLVESSDKRLLSKSISKQPDKINNEAFSHIEKELISIWCEVMGLEQVASDDNFFEIGGHSLTANSALLRIKQKLCDCMTLKDFFSAPHLSVQAMLIMTLNDNKTRTKTDWPILKKQPLNTSPLPSFSQQRLWLVQAQDTLDTSYNVVGIFNIQTISSDKTVMPDFLDIYKGLSYAFEQVIKRHDVLRTNFCLKDGKLQLSINSGLGDFVLNRIEQLGIDIEHMRQEALNYAFDLENDCLIQASLIKGDNNINAFLLVNMHHIINDGASVTLLMQELAQFYSHYRANKEAPISLQPLKVQFQDYAYWQLQLHTSGALNAQIQYWETMYADGIPVLNLPSDFPRPEQADHKGAIKIDYLGLELSAQLRGLSQELGITLFMLLSCITQLMLYRRSGQTDFVVGTPIAGRDDLALEPLIGFFLNVLPLRLALQPQQTLKQQLLQNSQLITETYANQNLAFDQLLEVVGYQKQIGRHAMFDVQLILQNNTPLPTNFSDIYLELQEEQSISAKFDLNIMFGDQADIELQLEYATALFTHESATSINLELIAIAKLILQQREALETITVEQLLADLSPVERYQNIDVHKKGITDNLNTNLGDSLIEDEEW</sequence>
<keyword evidence="4" id="KW-0597">Phosphoprotein</keyword>
<keyword evidence="8" id="KW-1133">Transmembrane helix</keyword>
<dbReference type="InterPro" id="IPR015421">
    <property type="entry name" value="PyrdxlP-dep_Trfase_major"/>
</dbReference>
<dbReference type="SUPFAM" id="SSF53383">
    <property type="entry name" value="PLP-dependent transferases"/>
    <property type="match status" value="1"/>
</dbReference>
<reference evidence="11 12" key="1">
    <citation type="submission" date="2016-10" db="EMBL/GenBank/DDBJ databases">
        <authorList>
            <person name="de Groot N.N."/>
        </authorList>
    </citation>
    <scope>NUCLEOTIDE SEQUENCE [LARGE SCALE GENOMIC DNA]</scope>
    <source>
        <strain evidence="11 12">DSM 6059</strain>
    </source>
</reference>
<dbReference type="NCBIfam" id="TIGR01733">
    <property type="entry name" value="AA-adenyl-dom"/>
    <property type="match status" value="1"/>
</dbReference>
<keyword evidence="5" id="KW-0808">Transferase</keyword>
<dbReference type="GO" id="GO:0005737">
    <property type="term" value="C:cytoplasm"/>
    <property type="evidence" value="ECO:0007669"/>
    <property type="project" value="TreeGrafter"/>
</dbReference>
<dbReference type="InterPro" id="IPR025110">
    <property type="entry name" value="AMP-bd_C"/>
</dbReference>
<dbReference type="Gene3D" id="3.40.366.10">
    <property type="entry name" value="Malonyl-Coenzyme A Acyl Carrier Protein, domain 2"/>
    <property type="match status" value="1"/>
</dbReference>
<dbReference type="SMART" id="SM00827">
    <property type="entry name" value="PKS_AT"/>
    <property type="match status" value="1"/>
</dbReference>
<dbReference type="InterPro" id="IPR006162">
    <property type="entry name" value="Ppantetheine_attach_site"/>
</dbReference>
<dbReference type="InterPro" id="IPR016039">
    <property type="entry name" value="Thiolase-like"/>
</dbReference>
<evidence type="ECO:0000256" key="3">
    <source>
        <dbReference type="ARBA" id="ARBA00022450"/>
    </source>
</evidence>
<dbReference type="InterPro" id="IPR001227">
    <property type="entry name" value="Ac_transferase_dom_sf"/>
</dbReference>
<dbReference type="Gene3D" id="3.30.300.30">
    <property type="match status" value="2"/>
</dbReference>
<name>A0A1I1DZ55_9GAMM</name>
<gene>
    <name evidence="11" type="ORF">SAMN02745724_00113</name>
</gene>
<dbReference type="InterPro" id="IPR015422">
    <property type="entry name" value="PyrdxlP-dep_Trfase_small"/>
</dbReference>
<dbReference type="CDD" id="cd19531">
    <property type="entry name" value="LCL_NRPS-like"/>
    <property type="match status" value="1"/>
</dbReference>
<dbReference type="InterPro" id="IPR014043">
    <property type="entry name" value="Acyl_transferase_dom"/>
</dbReference>
<accession>A0A1I1DZ55</accession>
<dbReference type="GO" id="GO:0031177">
    <property type="term" value="F:phosphopantetheine binding"/>
    <property type="evidence" value="ECO:0007669"/>
    <property type="project" value="InterPro"/>
</dbReference>
<dbReference type="InterPro" id="IPR045851">
    <property type="entry name" value="AMP-bd_C_sf"/>
</dbReference>
<organism evidence="11 12">
    <name type="scientific">Pseudoalteromonas denitrificans DSM 6059</name>
    <dbReference type="NCBI Taxonomy" id="1123010"/>
    <lineage>
        <taxon>Bacteria</taxon>
        <taxon>Pseudomonadati</taxon>
        <taxon>Pseudomonadota</taxon>
        <taxon>Gammaproteobacteria</taxon>
        <taxon>Alteromonadales</taxon>
        <taxon>Pseudoalteromonadaceae</taxon>
        <taxon>Pseudoalteromonas</taxon>
    </lineage>
</organism>
<dbReference type="SUPFAM" id="SSF53901">
    <property type="entry name" value="Thiolase-like"/>
    <property type="match status" value="1"/>
</dbReference>
<dbReference type="EMBL" id="FOLO01000001">
    <property type="protein sequence ID" value="SFB79672.1"/>
    <property type="molecule type" value="Genomic_DNA"/>
</dbReference>
<dbReference type="SUPFAM" id="SSF56801">
    <property type="entry name" value="Acetyl-CoA synthetase-like"/>
    <property type="match status" value="2"/>
</dbReference>
<dbReference type="PROSITE" id="PS00012">
    <property type="entry name" value="PHOSPHOPANTETHEINE"/>
    <property type="match status" value="1"/>
</dbReference>
<dbReference type="SMART" id="SM00823">
    <property type="entry name" value="PKS_PP"/>
    <property type="match status" value="2"/>
</dbReference>
<dbReference type="Pfam" id="PF00698">
    <property type="entry name" value="Acyl_transf_1"/>
    <property type="match status" value="1"/>
</dbReference>
<dbReference type="GO" id="GO:0004315">
    <property type="term" value="F:3-oxoacyl-[acyl-carrier-protein] synthase activity"/>
    <property type="evidence" value="ECO:0007669"/>
    <property type="project" value="InterPro"/>
</dbReference>
<dbReference type="SMART" id="SM00825">
    <property type="entry name" value="PKS_KS"/>
    <property type="match status" value="1"/>
</dbReference>
<dbReference type="InterPro" id="IPR014030">
    <property type="entry name" value="Ketoacyl_synth_N"/>
</dbReference>
<keyword evidence="8" id="KW-0812">Transmembrane</keyword>
<dbReference type="Pfam" id="PF00501">
    <property type="entry name" value="AMP-binding"/>
    <property type="match status" value="2"/>
</dbReference>
<evidence type="ECO:0000313" key="11">
    <source>
        <dbReference type="EMBL" id="SFB79672.1"/>
    </source>
</evidence>
<dbReference type="InterPro" id="IPR016035">
    <property type="entry name" value="Acyl_Trfase/lysoPLipase"/>
</dbReference>
<dbReference type="InterPro" id="IPR016036">
    <property type="entry name" value="Malonyl_transacylase_ACP-bd"/>
</dbReference>
<dbReference type="PROSITE" id="PS52004">
    <property type="entry name" value="KS3_2"/>
    <property type="match status" value="1"/>
</dbReference>
<dbReference type="InterPro" id="IPR009081">
    <property type="entry name" value="PP-bd_ACP"/>
</dbReference>
<dbReference type="InterPro" id="IPR014031">
    <property type="entry name" value="Ketoacyl_synth_C"/>
</dbReference>
<dbReference type="InterPro" id="IPR010071">
    <property type="entry name" value="AA_adenyl_dom"/>
</dbReference>
<dbReference type="Pfam" id="PF02801">
    <property type="entry name" value="Ketoacyl-synt_C"/>
    <property type="match status" value="1"/>
</dbReference>
<dbReference type="Gene3D" id="3.30.559.10">
    <property type="entry name" value="Chloramphenicol acetyltransferase-like domain"/>
    <property type="match status" value="4"/>
</dbReference>
<dbReference type="Gene3D" id="3.40.640.10">
    <property type="entry name" value="Type I PLP-dependent aspartate aminotransferase-like (Major domain)"/>
    <property type="match status" value="1"/>
</dbReference>
<dbReference type="InterPro" id="IPR015424">
    <property type="entry name" value="PyrdxlP-dep_Trfase"/>
</dbReference>
<feature type="transmembrane region" description="Helical" evidence="8">
    <location>
        <begin position="73"/>
        <end position="95"/>
    </location>
</feature>
<dbReference type="InterPro" id="IPR036736">
    <property type="entry name" value="ACP-like_sf"/>
</dbReference>
<dbReference type="CDD" id="cd00833">
    <property type="entry name" value="PKS"/>
    <property type="match status" value="1"/>
</dbReference>
<dbReference type="Gene3D" id="1.10.1200.10">
    <property type="entry name" value="ACP-like"/>
    <property type="match status" value="3"/>
</dbReference>
<dbReference type="Pfam" id="PF16197">
    <property type="entry name" value="KAsynt_C_assoc"/>
    <property type="match status" value="1"/>
</dbReference>
<dbReference type="Gene3D" id="3.30.70.3290">
    <property type="match status" value="1"/>
</dbReference>
<dbReference type="InterPro" id="IPR023213">
    <property type="entry name" value="CAT-like_dom_sf"/>
</dbReference>
<dbReference type="InterPro" id="IPR018201">
    <property type="entry name" value="Ketoacyl_synth_AS"/>
</dbReference>
<dbReference type="PANTHER" id="PTHR45527">
    <property type="entry name" value="NONRIBOSOMAL PEPTIDE SYNTHETASE"/>
    <property type="match status" value="1"/>
</dbReference>
<evidence type="ECO:0000256" key="1">
    <source>
        <dbReference type="ARBA" id="ARBA00001957"/>
    </source>
</evidence>
<dbReference type="Pfam" id="PF00550">
    <property type="entry name" value="PP-binding"/>
    <property type="match status" value="3"/>
</dbReference>
<dbReference type="GO" id="GO:0030170">
    <property type="term" value="F:pyridoxal phosphate binding"/>
    <property type="evidence" value="ECO:0007669"/>
    <property type="project" value="InterPro"/>
</dbReference>
<evidence type="ECO:0000259" key="10">
    <source>
        <dbReference type="PROSITE" id="PS52004"/>
    </source>
</evidence>
<feature type="domain" description="Carrier" evidence="9">
    <location>
        <begin position="1563"/>
        <end position="1641"/>
    </location>
</feature>
<dbReference type="PROSITE" id="PS00606">
    <property type="entry name" value="KS3_1"/>
    <property type="match status" value="1"/>
</dbReference>
<keyword evidence="6" id="KW-0663">Pyridoxal phosphate</keyword>
<evidence type="ECO:0000313" key="12">
    <source>
        <dbReference type="Proteomes" id="UP000198862"/>
    </source>
</evidence>
<evidence type="ECO:0000256" key="2">
    <source>
        <dbReference type="ARBA" id="ARBA00005194"/>
    </source>
</evidence>
<dbReference type="SUPFAM" id="SSF47336">
    <property type="entry name" value="ACP-like"/>
    <property type="match status" value="4"/>
</dbReference>
<feature type="domain" description="Ketosynthase family 3 (KS3)" evidence="10">
    <location>
        <begin position="675"/>
        <end position="1092"/>
    </location>
</feature>
<protein>
    <submittedName>
        <fullName evidence="11">Amino acid adenylation domain-containing protein</fullName>
    </submittedName>
</protein>
<evidence type="ECO:0000256" key="8">
    <source>
        <dbReference type="SAM" id="Phobius"/>
    </source>
</evidence>
<dbReference type="InterPro" id="IPR001242">
    <property type="entry name" value="Condensation_dom"/>
</dbReference>
<dbReference type="Gene3D" id="3.30.559.30">
    <property type="entry name" value="Nonribosomal peptide synthetase, condensation domain"/>
    <property type="match status" value="4"/>
</dbReference>
<comment type="cofactor">
    <cofactor evidence="1">
        <name>pantetheine 4'-phosphate</name>
        <dbReference type="ChEBI" id="CHEBI:47942"/>
    </cofactor>
</comment>
<dbReference type="PROSITE" id="PS00455">
    <property type="entry name" value="AMP_BINDING"/>
    <property type="match status" value="2"/>
</dbReference>
<dbReference type="SUPFAM" id="SSF52777">
    <property type="entry name" value="CoA-dependent acyltransferases"/>
    <property type="match status" value="8"/>
</dbReference>
<proteinExistence type="inferred from homology"/>
<dbReference type="GO" id="GO:0043041">
    <property type="term" value="P:amino acid activation for nonribosomal peptide biosynthetic process"/>
    <property type="evidence" value="ECO:0007669"/>
    <property type="project" value="TreeGrafter"/>
</dbReference>
<dbReference type="Gene3D" id="3.40.50.12780">
    <property type="entry name" value="N-terminal domain of ligase-like"/>
    <property type="match status" value="2"/>
</dbReference>
<dbReference type="InterPro" id="IPR000873">
    <property type="entry name" value="AMP-dep_synth/lig_dom"/>
</dbReference>
<keyword evidence="8" id="KW-0472">Membrane</keyword>
<dbReference type="InterPro" id="IPR020841">
    <property type="entry name" value="PKS_Beta-ketoAc_synthase_dom"/>
</dbReference>
<dbReference type="InterPro" id="IPR032821">
    <property type="entry name" value="PKS_assoc"/>
</dbReference>
<dbReference type="STRING" id="1123010.SAMN02745724_00113"/>
<dbReference type="Gene3D" id="3.40.47.10">
    <property type="match status" value="1"/>
</dbReference>
<evidence type="ECO:0000259" key="9">
    <source>
        <dbReference type="PROSITE" id="PS50075"/>
    </source>
</evidence>
<dbReference type="Pfam" id="PF00668">
    <property type="entry name" value="Condensation"/>
    <property type="match status" value="4"/>
</dbReference>
<dbReference type="GO" id="GO:0008483">
    <property type="term" value="F:transaminase activity"/>
    <property type="evidence" value="ECO:0007669"/>
    <property type="project" value="InterPro"/>
</dbReference>
<dbReference type="PANTHER" id="PTHR45527:SF1">
    <property type="entry name" value="FATTY ACID SYNTHASE"/>
    <property type="match status" value="1"/>
</dbReference>
<dbReference type="Pfam" id="PF00202">
    <property type="entry name" value="Aminotran_3"/>
    <property type="match status" value="1"/>
</dbReference>
<dbReference type="RefSeq" id="WP_091978778.1">
    <property type="nucleotide sequence ID" value="NZ_FOLO01000001.1"/>
</dbReference>